<sequence length="336" mass="37336">MSRQVRETGLLGRRLWYYWSWILAATVAFGLLWVAFGMLGNSWLQLIVAASLGVLATQFGFLGHDAAHRQIFTSARCNTWTARLLATLFVGMSHSWWRSKHNRHHGAPNQEGRDPDIGPGVIAFTRAAAARRTRGVPGWFTRHQGWLFFPLLTLEGINLHLASVRPLLTAGASRQQRTEATLVLLRLAAYVAVVVSLLPPGKAAAFLGLQAAVLGVCLGGSFAPNHKGMPIVPPEARIDFLRRQVLMSRNVRGGPLVDIAMGGLNYQIEHHLFPSMPRPNLRFVQPLVRDYCARHEVTYTEVALLESYRIVIDYLNHVGLRARTPFDCPLAGQLRG</sequence>
<dbReference type="RefSeq" id="WP_246390600.1">
    <property type="nucleotide sequence ID" value="NZ_JACHWR010000002.1"/>
</dbReference>
<dbReference type="GO" id="GO:0008610">
    <property type="term" value="P:lipid biosynthetic process"/>
    <property type="evidence" value="ECO:0007669"/>
    <property type="project" value="UniProtKB-ARBA"/>
</dbReference>
<dbReference type="InterPro" id="IPR012171">
    <property type="entry name" value="Fatty_acid_desaturase"/>
</dbReference>
<organism evidence="3 4">
    <name type="scientific">Nocardioides soli</name>
    <dbReference type="NCBI Taxonomy" id="1036020"/>
    <lineage>
        <taxon>Bacteria</taxon>
        <taxon>Bacillati</taxon>
        <taxon>Actinomycetota</taxon>
        <taxon>Actinomycetes</taxon>
        <taxon>Propionibacteriales</taxon>
        <taxon>Nocardioidaceae</taxon>
        <taxon>Nocardioides</taxon>
    </lineage>
</organism>
<evidence type="ECO:0000313" key="3">
    <source>
        <dbReference type="EMBL" id="MBB3043258.1"/>
    </source>
</evidence>
<keyword evidence="1" id="KW-0472">Membrane</keyword>
<proteinExistence type="predicted"/>
<name>A0A7W4VXE6_9ACTN</name>
<gene>
    <name evidence="3" type="ORF">FHU40_003076</name>
</gene>
<keyword evidence="1" id="KW-1133">Transmembrane helix</keyword>
<evidence type="ECO:0000256" key="1">
    <source>
        <dbReference type="SAM" id="Phobius"/>
    </source>
</evidence>
<dbReference type="InterPro" id="IPR005804">
    <property type="entry name" value="FA_desaturase_dom"/>
</dbReference>
<accession>A0A7W4VXE6</accession>
<dbReference type="GO" id="GO:0016717">
    <property type="term" value="F:oxidoreductase activity, acting on paired donors, with oxidation of a pair of donors resulting in the reduction of molecular oxygen to two molecules of water"/>
    <property type="evidence" value="ECO:0007669"/>
    <property type="project" value="TreeGrafter"/>
</dbReference>
<comment type="caution">
    <text evidence="3">The sequence shown here is derived from an EMBL/GenBank/DDBJ whole genome shotgun (WGS) entry which is preliminary data.</text>
</comment>
<feature type="transmembrane region" description="Helical" evidence="1">
    <location>
        <begin position="16"/>
        <end position="36"/>
    </location>
</feature>
<dbReference type="PANTHER" id="PTHR19353:SF19">
    <property type="entry name" value="DELTA(5) FATTY ACID DESATURASE C-RELATED"/>
    <property type="match status" value="1"/>
</dbReference>
<dbReference type="Proteomes" id="UP000589626">
    <property type="component" value="Unassembled WGS sequence"/>
</dbReference>
<dbReference type="PIRSF" id="PIRSF015921">
    <property type="entry name" value="FA_sphinglp_des"/>
    <property type="match status" value="1"/>
</dbReference>
<keyword evidence="4" id="KW-1185">Reference proteome</keyword>
<evidence type="ECO:0000313" key="4">
    <source>
        <dbReference type="Proteomes" id="UP000589626"/>
    </source>
</evidence>
<dbReference type="PANTHER" id="PTHR19353">
    <property type="entry name" value="FATTY ACID DESATURASE 2"/>
    <property type="match status" value="1"/>
</dbReference>
<feature type="domain" description="Fatty acid desaturase" evidence="2">
    <location>
        <begin position="42"/>
        <end position="301"/>
    </location>
</feature>
<evidence type="ECO:0000259" key="2">
    <source>
        <dbReference type="Pfam" id="PF00487"/>
    </source>
</evidence>
<dbReference type="CDD" id="cd03506">
    <property type="entry name" value="Delta6-FADS-like"/>
    <property type="match status" value="1"/>
</dbReference>
<feature type="transmembrane region" description="Helical" evidence="1">
    <location>
        <begin position="204"/>
        <end position="223"/>
    </location>
</feature>
<feature type="transmembrane region" description="Helical" evidence="1">
    <location>
        <begin position="42"/>
        <end position="59"/>
    </location>
</feature>
<dbReference type="EMBL" id="JACHWR010000002">
    <property type="protein sequence ID" value="MBB3043258.1"/>
    <property type="molecule type" value="Genomic_DNA"/>
</dbReference>
<dbReference type="GO" id="GO:0016020">
    <property type="term" value="C:membrane"/>
    <property type="evidence" value="ECO:0007669"/>
    <property type="project" value="TreeGrafter"/>
</dbReference>
<dbReference type="Pfam" id="PF00487">
    <property type="entry name" value="FA_desaturase"/>
    <property type="match status" value="1"/>
</dbReference>
<dbReference type="AlphaFoldDB" id="A0A7W4VXE6"/>
<protein>
    <submittedName>
        <fullName evidence="3">Fatty acid desaturase</fullName>
    </submittedName>
</protein>
<feature type="transmembrane region" description="Helical" evidence="1">
    <location>
        <begin position="180"/>
        <end position="198"/>
    </location>
</feature>
<keyword evidence="1" id="KW-0812">Transmembrane</keyword>
<reference evidence="3 4" key="1">
    <citation type="submission" date="2020-08" db="EMBL/GenBank/DDBJ databases">
        <title>Sequencing the genomes of 1000 actinobacteria strains.</title>
        <authorList>
            <person name="Klenk H.-P."/>
        </authorList>
    </citation>
    <scope>NUCLEOTIDE SEQUENCE [LARGE SCALE GENOMIC DNA]</scope>
    <source>
        <strain evidence="3 4">DSM 105498</strain>
    </source>
</reference>